<evidence type="ECO:0000313" key="2">
    <source>
        <dbReference type="EMBL" id="SVB88260.1"/>
    </source>
</evidence>
<dbReference type="InterPro" id="IPR036038">
    <property type="entry name" value="Aminotransferase-like"/>
</dbReference>
<name>A0A382HLS8_9ZZZZ</name>
<dbReference type="EMBL" id="UINC01062040">
    <property type="protein sequence ID" value="SVB88260.1"/>
    <property type="molecule type" value="Genomic_DNA"/>
</dbReference>
<dbReference type="InterPro" id="IPR001544">
    <property type="entry name" value="Aminotrans_IV"/>
</dbReference>
<dbReference type="SUPFAM" id="SSF56752">
    <property type="entry name" value="D-aminoacid aminotransferase-like PLP-dependent enzymes"/>
    <property type="match status" value="1"/>
</dbReference>
<feature type="non-terminal residue" evidence="2">
    <location>
        <position position="206"/>
    </location>
</feature>
<dbReference type="CDD" id="cd00449">
    <property type="entry name" value="PLPDE_IV"/>
    <property type="match status" value="1"/>
</dbReference>
<gene>
    <name evidence="2" type="ORF">METZ01_LOCUS241114</name>
</gene>
<proteinExistence type="inferred from homology"/>
<accession>A0A382HLS8</accession>
<dbReference type="Pfam" id="PF01063">
    <property type="entry name" value="Aminotran_4"/>
    <property type="match status" value="1"/>
</dbReference>
<reference evidence="2" key="1">
    <citation type="submission" date="2018-05" db="EMBL/GenBank/DDBJ databases">
        <authorList>
            <person name="Lanie J.A."/>
            <person name="Ng W.-L."/>
            <person name="Kazmierczak K.M."/>
            <person name="Andrzejewski T.M."/>
            <person name="Davidsen T.M."/>
            <person name="Wayne K.J."/>
            <person name="Tettelin H."/>
            <person name="Glass J.I."/>
            <person name="Rusch D."/>
            <person name="Podicherti R."/>
            <person name="Tsui H.-C.T."/>
            <person name="Winkler M.E."/>
        </authorList>
    </citation>
    <scope>NUCLEOTIDE SEQUENCE</scope>
</reference>
<dbReference type="GO" id="GO:0005829">
    <property type="term" value="C:cytosol"/>
    <property type="evidence" value="ECO:0007669"/>
    <property type="project" value="TreeGrafter"/>
</dbReference>
<dbReference type="InterPro" id="IPR043132">
    <property type="entry name" value="BCAT-like_C"/>
</dbReference>
<dbReference type="InterPro" id="IPR043131">
    <property type="entry name" value="BCAT-like_N"/>
</dbReference>
<dbReference type="Gene3D" id="3.20.10.10">
    <property type="entry name" value="D-amino Acid Aminotransferase, subunit A, domain 2"/>
    <property type="match status" value="1"/>
</dbReference>
<dbReference type="PANTHER" id="PTHR42743:SF11">
    <property type="entry name" value="AMINODEOXYCHORISMATE LYASE"/>
    <property type="match status" value="1"/>
</dbReference>
<dbReference type="GO" id="GO:0003824">
    <property type="term" value="F:catalytic activity"/>
    <property type="evidence" value="ECO:0007669"/>
    <property type="project" value="InterPro"/>
</dbReference>
<comment type="similarity">
    <text evidence="1">Belongs to the class-IV pyridoxal-phosphate-dependent aminotransferase family.</text>
</comment>
<dbReference type="AlphaFoldDB" id="A0A382HLS8"/>
<organism evidence="2">
    <name type="scientific">marine metagenome</name>
    <dbReference type="NCBI Taxonomy" id="408172"/>
    <lineage>
        <taxon>unclassified sequences</taxon>
        <taxon>metagenomes</taxon>
        <taxon>ecological metagenomes</taxon>
    </lineage>
</organism>
<sequence>MAEYINFVNGDWQPASKSTVSLYDAGFLLGDGLFETIRFQNGRLFQPEKHLKRLHSGLNIIQIKLDKSNTELISCLEEMVLRNDVRSGLLRLMITRGKIEGTPWNFTGIPNVYISIRPLTEEPKDPVKVVFYHEGKYPIIRFNPAIKSLNYIGNMLAKKNAEKEDAFEPVFFNRDRNVTECAIRNIFFIQDKTLLTPNIELGVLPG</sequence>
<dbReference type="PANTHER" id="PTHR42743">
    <property type="entry name" value="AMINO-ACID AMINOTRANSFERASE"/>
    <property type="match status" value="1"/>
</dbReference>
<evidence type="ECO:0000256" key="1">
    <source>
        <dbReference type="ARBA" id="ARBA00009320"/>
    </source>
</evidence>
<evidence type="ECO:0008006" key="3">
    <source>
        <dbReference type="Google" id="ProtNLM"/>
    </source>
</evidence>
<dbReference type="InterPro" id="IPR050571">
    <property type="entry name" value="Class-IV_PLP-Dep_Aminotrnsfr"/>
</dbReference>
<protein>
    <recommendedName>
        <fullName evidence="3">Aminotransferase class IV</fullName>
    </recommendedName>
</protein>
<dbReference type="GO" id="GO:0046394">
    <property type="term" value="P:carboxylic acid biosynthetic process"/>
    <property type="evidence" value="ECO:0007669"/>
    <property type="project" value="UniProtKB-ARBA"/>
</dbReference>
<dbReference type="Gene3D" id="3.30.470.10">
    <property type="match status" value="1"/>
</dbReference>